<gene>
    <name evidence="2" type="ORF">KTS45_17780</name>
</gene>
<feature type="compositionally biased region" description="Acidic residues" evidence="1">
    <location>
        <begin position="39"/>
        <end position="71"/>
    </location>
</feature>
<dbReference type="InterPro" id="IPR054824">
    <property type="entry name" value="GvpO-like_N"/>
</dbReference>
<feature type="region of interest" description="Disordered" evidence="1">
    <location>
        <begin position="30"/>
        <end position="112"/>
    </location>
</feature>
<dbReference type="AlphaFoldDB" id="A0A8J7YCQ2"/>
<dbReference type="GO" id="GO:0031412">
    <property type="term" value="P:gas vesicle organization"/>
    <property type="evidence" value="ECO:0007669"/>
    <property type="project" value="InterPro"/>
</dbReference>
<name>A0A8J7YCQ2_9EURY</name>
<evidence type="ECO:0000313" key="2">
    <source>
        <dbReference type="EMBL" id="MBV0926058.1"/>
    </source>
</evidence>
<dbReference type="EMBL" id="JAHQXF010000003">
    <property type="protein sequence ID" value="MBV0926058.1"/>
    <property type="molecule type" value="Genomic_DNA"/>
</dbReference>
<organism evidence="2 3">
    <name type="scientific">Haloarcula limicola</name>
    <dbReference type="NCBI Taxonomy" id="1429915"/>
    <lineage>
        <taxon>Archaea</taxon>
        <taxon>Methanobacteriati</taxon>
        <taxon>Methanobacteriota</taxon>
        <taxon>Stenosarchaea group</taxon>
        <taxon>Halobacteria</taxon>
        <taxon>Halobacteriales</taxon>
        <taxon>Haloarculaceae</taxon>
        <taxon>Haloarcula</taxon>
    </lineage>
</organism>
<feature type="compositionally biased region" description="Low complexity" evidence="1">
    <location>
        <begin position="72"/>
        <end position="87"/>
    </location>
</feature>
<accession>A0A8J7YCQ2</accession>
<sequence>MSQSDAESTEQCRALTSDGDRCQNAAVESGFCHQHDDSDPTVDDGSSDDEAESEESASDTEDEASDADSDGASEAAESTDGTAAGEAESGEADASETSESEDAASDEVSIGGAGSLIEVRRTVEAVTAQLIEHPLDGVVEIRRDGDGGWLATVEVVERRAVPDTQDIIGYYEITLEDSETVTGYRRLSRYRRMDTDQSERLE</sequence>
<keyword evidence="3" id="KW-1185">Reference proteome</keyword>
<feature type="compositionally biased region" description="Polar residues" evidence="1">
    <location>
        <begin position="1"/>
        <end position="11"/>
    </location>
</feature>
<feature type="region of interest" description="Disordered" evidence="1">
    <location>
        <begin position="1"/>
        <end position="20"/>
    </location>
</feature>
<dbReference type="InterPro" id="IPR008634">
    <property type="entry name" value="Gas-vesicle_GvpO"/>
</dbReference>
<reference evidence="2 3" key="1">
    <citation type="submission" date="2021-06" db="EMBL/GenBank/DDBJ databases">
        <title>New haloarchaea isolates fom saline soil.</title>
        <authorList>
            <person name="Duran-Viseras A."/>
            <person name="Sanchez-Porro C.S."/>
            <person name="Ventosa A."/>
        </authorList>
    </citation>
    <scope>NUCLEOTIDE SEQUENCE [LARGE SCALE GENOMIC DNA]</scope>
    <source>
        <strain evidence="2 3">JCM 183640</strain>
    </source>
</reference>
<evidence type="ECO:0000256" key="1">
    <source>
        <dbReference type="SAM" id="MobiDB-lite"/>
    </source>
</evidence>
<protein>
    <submittedName>
        <fullName evidence="2">Gas vesicle protein</fullName>
    </submittedName>
</protein>
<dbReference type="InterPro" id="IPR043914">
    <property type="entry name" value="DUF5763"/>
</dbReference>
<dbReference type="Pfam" id="PF05800">
    <property type="entry name" value="GvpO"/>
    <property type="match status" value="1"/>
</dbReference>
<feature type="compositionally biased region" description="Acidic residues" evidence="1">
    <location>
        <begin position="88"/>
        <end position="105"/>
    </location>
</feature>
<dbReference type="Pfam" id="PF19067">
    <property type="entry name" value="DUF5763"/>
    <property type="match status" value="1"/>
</dbReference>
<comment type="caution">
    <text evidence="2">The sequence shown here is derived from an EMBL/GenBank/DDBJ whole genome shotgun (WGS) entry which is preliminary data.</text>
</comment>
<dbReference type="RefSeq" id="WP_162318741.1">
    <property type="nucleotide sequence ID" value="NZ_JAHQXF010000003.1"/>
</dbReference>
<dbReference type="Proteomes" id="UP000766550">
    <property type="component" value="Unassembled WGS sequence"/>
</dbReference>
<dbReference type="OrthoDB" id="205220at2157"/>
<dbReference type="NCBIfam" id="NF045806">
    <property type="entry name" value="GvpO_arch_Nterm"/>
    <property type="match status" value="1"/>
</dbReference>
<proteinExistence type="predicted"/>
<evidence type="ECO:0000313" key="3">
    <source>
        <dbReference type="Proteomes" id="UP000766550"/>
    </source>
</evidence>